<comment type="caution">
    <text evidence="2">The sequence shown here is derived from an EMBL/GenBank/DDBJ whole genome shotgun (WGS) entry which is preliminary data.</text>
</comment>
<evidence type="ECO:0000313" key="3">
    <source>
        <dbReference type="Proteomes" id="UP001152087"/>
    </source>
</evidence>
<protein>
    <submittedName>
        <fullName evidence="2">Uncharacterized protein</fullName>
    </submittedName>
</protein>
<sequence length="336" mass="36422">MCQDCAHNGRTMIAGVNLFTYLEADSNRQPWTLKFCLDLEAKLMMALSKRLRGASMEFIDPNKLPKGPLLHQLIDDIGLDFNYTTSLHKVVFRGLDAQAKGILSDAIAWEAIFKVENGRDENLFQWRVGFILNDMATVEGAKKYITAKRIGEAQSQKLWGPQFVAHPSTLPPTQTPGSALWQYANQTPAPAALSQPVTGGTQPAHAYEEGVDRISASHLSFDFESVPEAPTTVPPTREVSQRGGPWRHGHAHAHAPAIPSPLSTIQSSSPMDAGAQPSALPPSQSQRGMYQPIAHAKVPGNHHSTPLSAGNQSSTASAEAAGSSSRRRRPRANVNQ</sequence>
<reference evidence="2" key="1">
    <citation type="submission" date="2022-09" db="EMBL/GenBank/DDBJ databases">
        <title>Fusarium specimens isolated from Avocado Roots.</title>
        <authorList>
            <person name="Stajich J."/>
            <person name="Roper C."/>
            <person name="Heimlech-Rivalta G."/>
        </authorList>
    </citation>
    <scope>NUCLEOTIDE SEQUENCE</scope>
    <source>
        <strain evidence="2">A02</strain>
    </source>
</reference>
<dbReference type="AlphaFoldDB" id="A0A9W8QSB8"/>
<feature type="compositionally biased region" description="Low complexity" evidence="1">
    <location>
        <begin position="313"/>
        <end position="324"/>
    </location>
</feature>
<feature type="region of interest" description="Disordered" evidence="1">
    <location>
        <begin position="226"/>
        <end position="336"/>
    </location>
</feature>
<organism evidence="2 3">
    <name type="scientific">Fusarium falciforme</name>
    <dbReference type="NCBI Taxonomy" id="195108"/>
    <lineage>
        <taxon>Eukaryota</taxon>
        <taxon>Fungi</taxon>
        <taxon>Dikarya</taxon>
        <taxon>Ascomycota</taxon>
        <taxon>Pezizomycotina</taxon>
        <taxon>Sordariomycetes</taxon>
        <taxon>Hypocreomycetidae</taxon>
        <taxon>Hypocreales</taxon>
        <taxon>Nectriaceae</taxon>
        <taxon>Fusarium</taxon>
        <taxon>Fusarium solani species complex</taxon>
    </lineage>
</organism>
<keyword evidence="3" id="KW-1185">Reference proteome</keyword>
<name>A0A9W8QSB8_9HYPO</name>
<feature type="compositionally biased region" description="Basic residues" evidence="1">
    <location>
        <begin position="325"/>
        <end position="336"/>
    </location>
</feature>
<proteinExistence type="predicted"/>
<accession>A0A9W8QSB8</accession>
<dbReference type="Proteomes" id="UP001152087">
    <property type="component" value="Unassembled WGS sequence"/>
</dbReference>
<evidence type="ECO:0000313" key="2">
    <source>
        <dbReference type="EMBL" id="KAJ4176046.1"/>
    </source>
</evidence>
<dbReference type="EMBL" id="JAOQAV010000248">
    <property type="protein sequence ID" value="KAJ4176046.1"/>
    <property type="molecule type" value="Genomic_DNA"/>
</dbReference>
<feature type="compositionally biased region" description="Polar residues" evidence="1">
    <location>
        <begin position="302"/>
        <end position="312"/>
    </location>
</feature>
<evidence type="ECO:0000256" key="1">
    <source>
        <dbReference type="SAM" id="MobiDB-lite"/>
    </source>
</evidence>
<gene>
    <name evidence="2" type="ORF">NW755_014634</name>
</gene>